<evidence type="ECO:0000256" key="7">
    <source>
        <dbReference type="ARBA" id="ARBA00022989"/>
    </source>
</evidence>
<evidence type="ECO:0000313" key="10">
    <source>
        <dbReference type="EMBL" id="SDW67528.1"/>
    </source>
</evidence>
<dbReference type="EMBL" id="FNOP01000004">
    <property type="protein sequence ID" value="SDW67528.1"/>
    <property type="molecule type" value="Genomic_DNA"/>
</dbReference>
<gene>
    <name evidence="10" type="ORF">SAMN05216495_10440</name>
</gene>
<keyword evidence="8 9" id="KW-0472">Membrane</keyword>
<feature type="transmembrane region" description="Helical" evidence="9">
    <location>
        <begin position="81"/>
        <end position="100"/>
    </location>
</feature>
<proteinExistence type="inferred from homology"/>
<comment type="caution">
    <text evidence="9">Lacks conserved residue(s) required for the propagation of feature annotation.</text>
</comment>
<sequence length="447" mass="46994">MNHKLTSAEYLFVGSMLFGMLFGAGNLIFPVHMGQLAGSHFWGSNLGFISTGVFLPFLALIAFGLSGSGSLEELAGNVHPAFARIFTVLLYLTIGPAFALPRTATVSYQIGIVPFVSGNQTLVLAGFTFLFMAVALLFSLKPSKLIVYIGKFLNPVFLAFLAILVAVALARPMGSIAAGVPQGPYVDHAFLTGFKEGYNTMDVLAMLAFSVVVINTLKELGVSDARTISVDLLKVGIIVVFLMALIYTLITWLGTSSLGALAISANGGIALAQIAHAYFGPVGGMLLAAIVTFACLKTAIGLITACANTFCDLFPGSLSYKAYCVLFAGISFLIGNVGLTQIIVLAVPILMFLYPMAITLILASFASALLGKDRRLYRWPMLLAGVAAFGDALSVLPKGLQETGAVQALLGCYHQLPLFSLGMSWLLPTLAALAAAAAAVKLGGVRR</sequence>
<protein>
    <recommendedName>
        <fullName evidence="9">Branched-chain amino acid transport system carrier protein</fullName>
    </recommendedName>
</protein>
<evidence type="ECO:0000256" key="4">
    <source>
        <dbReference type="ARBA" id="ARBA00022475"/>
    </source>
</evidence>
<feature type="transmembrane region" description="Helical" evidence="9">
    <location>
        <begin position="41"/>
        <end position="61"/>
    </location>
</feature>
<dbReference type="Proteomes" id="UP000182379">
    <property type="component" value="Unassembled WGS sequence"/>
</dbReference>
<dbReference type="PANTHER" id="PTHR30588:SF0">
    <property type="entry name" value="BRANCHED-CHAIN AMINO ACID PERMEASE BRNQ"/>
    <property type="match status" value="1"/>
</dbReference>
<evidence type="ECO:0000256" key="8">
    <source>
        <dbReference type="ARBA" id="ARBA00023136"/>
    </source>
</evidence>
<accession>A0A1H2VGY6</accession>
<feature type="transmembrane region" description="Helical" evidence="9">
    <location>
        <begin position="152"/>
        <end position="170"/>
    </location>
</feature>
<dbReference type="GO" id="GO:0015818">
    <property type="term" value="P:isoleucine transport"/>
    <property type="evidence" value="ECO:0007669"/>
    <property type="project" value="TreeGrafter"/>
</dbReference>
<keyword evidence="4" id="KW-1003">Cell membrane</keyword>
<feature type="transmembrane region" description="Helical" evidence="9">
    <location>
        <begin position="352"/>
        <end position="370"/>
    </location>
</feature>
<dbReference type="PANTHER" id="PTHR30588">
    <property type="entry name" value="BRANCHED-CHAIN AMINO ACID TRANSPORT SYSTEM 2 CARRIER PROTEIN"/>
    <property type="match status" value="1"/>
</dbReference>
<comment type="function">
    <text evidence="9">Component of the transport system for branched-chain amino acids.</text>
</comment>
<dbReference type="Pfam" id="PF05525">
    <property type="entry name" value="Branch_AA_trans"/>
    <property type="match status" value="1"/>
</dbReference>
<evidence type="ECO:0000256" key="5">
    <source>
        <dbReference type="ARBA" id="ARBA00022692"/>
    </source>
</evidence>
<dbReference type="RefSeq" id="WP_074705105.1">
    <property type="nucleotide sequence ID" value="NZ_CBCSNF010000012.1"/>
</dbReference>
<comment type="similarity">
    <text evidence="2 9">Belongs to the branched chain amino acid transporter family.</text>
</comment>
<dbReference type="NCBIfam" id="TIGR00796">
    <property type="entry name" value="livcs"/>
    <property type="match status" value="1"/>
</dbReference>
<comment type="caution">
    <text evidence="10">The sequence shown here is derived from an EMBL/GenBank/DDBJ whole genome shotgun (WGS) entry which is preliminary data.</text>
</comment>
<feature type="transmembrane region" description="Helical" evidence="9">
    <location>
        <begin position="12"/>
        <end position="29"/>
    </location>
</feature>
<dbReference type="InterPro" id="IPR004685">
    <property type="entry name" value="Brnchd-chn_aa_trnsp_Livcs"/>
</dbReference>
<feature type="transmembrane region" description="Helical" evidence="9">
    <location>
        <begin position="377"/>
        <end position="396"/>
    </location>
</feature>
<dbReference type="GO" id="GO:0015188">
    <property type="term" value="F:L-isoleucine transmembrane transporter activity"/>
    <property type="evidence" value="ECO:0007669"/>
    <property type="project" value="TreeGrafter"/>
</dbReference>
<keyword evidence="3 9" id="KW-0813">Transport</keyword>
<feature type="transmembrane region" description="Helical" evidence="9">
    <location>
        <begin position="232"/>
        <end position="253"/>
    </location>
</feature>
<evidence type="ECO:0000256" key="9">
    <source>
        <dbReference type="RuleBase" id="RU362122"/>
    </source>
</evidence>
<dbReference type="GO" id="GO:0005304">
    <property type="term" value="F:L-valine transmembrane transporter activity"/>
    <property type="evidence" value="ECO:0007669"/>
    <property type="project" value="TreeGrafter"/>
</dbReference>
<keyword evidence="7 9" id="KW-1133">Transmembrane helix</keyword>
<dbReference type="GO" id="GO:0015820">
    <property type="term" value="P:L-leucine transport"/>
    <property type="evidence" value="ECO:0007669"/>
    <property type="project" value="TreeGrafter"/>
</dbReference>
<dbReference type="GO" id="GO:0005886">
    <property type="term" value="C:plasma membrane"/>
    <property type="evidence" value="ECO:0007669"/>
    <property type="project" value="UniProtKB-SubCell"/>
</dbReference>
<organism evidence="10 11">
    <name type="scientific">Acidaminococcus fermentans</name>
    <dbReference type="NCBI Taxonomy" id="905"/>
    <lineage>
        <taxon>Bacteria</taxon>
        <taxon>Bacillati</taxon>
        <taxon>Bacillota</taxon>
        <taxon>Negativicutes</taxon>
        <taxon>Acidaminococcales</taxon>
        <taxon>Acidaminococcaceae</taxon>
        <taxon>Acidaminococcus</taxon>
    </lineage>
</organism>
<reference evidence="10 11" key="1">
    <citation type="submission" date="2016-10" db="EMBL/GenBank/DDBJ databases">
        <authorList>
            <person name="Varghese N."/>
            <person name="Submissions S."/>
        </authorList>
    </citation>
    <scope>NUCLEOTIDE SEQUENCE [LARGE SCALE GENOMIC DNA]</scope>
    <source>
        <strain evidence="10 11">WCC6</strain>
    </source>
</reference>
<comment type="subcellular location">
    <subcellularLocation>
        <location evidence="1 9">Cell membrane</location>
        <topology evidence="1 9">Multi-pass membrane protein</topology>
    </subcellularLocation>
</comment>
<feature type="transmembrane region" description="Helical" evidence="9">
    <location>
        <begin position="416"/>
        <end position="440"/>
    </location>
</feature>
<evidence type="ECO:0000256" key="2">
    <source>
        <dbReference type="ARBA" id="ARBA00008540"/>
    </source>
</evidence>
<feature type="transmembrane region" description="Helical" evidence="9">
    <location>
        <begin position="121"/>
        <end position="140"/>
    </location>
</feature>
<name>A0A1H2VGY6_ACIFE</name>
<dbReference type="AlphaFoldDB" id="A0A1H2VGY6"/>
<evidence type="ECO:0000256" key="3">
    <source>
        <dbReference type="ARBA" id="ARBA00022448"/>
    </source>
</evidence>
<feature type="transmembrane region" description="Helical" evidence="9">
    <location>
        <begin position="285"/>
        <end position="310"/>
    </location>
</feature>
<feature type="transmembrane region" description="Helical" evidence="9">
    <location>
        <begin position="322"/>
        <end position="346"/>
    </location>
</feature>
<evidence type="ECO:0000313" key="11">
    <source>
        <dbReference type="Proteomes" id="UP000182379"/>
    </source>
</evidence>
<keyword evidence="6 9" id="KW-0029">Amino-acid transport</keyword>
<evidence type="ECO:0000256" key="6">
    <source>
        <dbReference type="ARBA" id="ARBA00022970"/>
    </source>
</evidence>
<dbReference type="GO" id="GO:0015190">
    <property type="term" value="F:L-leucine transmembrane transporter activity"/>
    <property type="evidence" value="ECO:0007669"/>
    <property type="project" value="TreeGrafter"/>
</dbReference>
<keyword evidence="5 9" id="KW-0812">Transmembrane</keyword>
<evidence type="ECO:0000256" key="1">
    <source>
        <dbReference type="ARBA" id="ARBA00004651"/>
    </source>
</evidence>